<comment type="subcellular location">
    <subcellularLocation>
        <location evidence="1">Membrane</location>
    </subcellularLocation>
</comment>
<dbReference type="GO" id="GO:0019867">
    <property type="term" value="C:outer membrane"/>
    <property type="evidence" value="ECO:0007669"/>
    <property type="project" value="InterPro"/>
</dbReference>
<sequence>TVIYDRRDLYAYPSRGWMAKFTVTQNGLFNPDINYLQYLVDLRKYFNYHGIILATRLYTKQSLGDLPVYDRVYLGYVERIRGHFYQVIEGRHAFSVGVGLRFPLLPVRYFSLPAALVPESSTRNLKFGINMGLFAESGMVWSRWQEFSPKNFISGFGVGLHFLLPYVEVVRADLAFDEKLHSQFLIEVLMPF</sequence>
<name>A0A7V5UFT0_CALAY</name>
<keyword evidence="2" id="KW-0472">Membrane</keyword>
<dbReference type="Pfam" id="PF01103">
    <property type="entry name" value="Omp85"/>
    <property type="match status" value="1"/>
</dbReference>
<comment type="caution">
    <text evidence="4">The sequence shown here is derived from an EMBL/GenBank/DDBJ whole genome shotgun (WGS) entry which is preliminary data.</text>
</comment>
<dbReference type="EMBL" id="DROD01000654">
    <property type="protein sequence ID" value="HHJ53574.1"/>
    <property type="molecule type" value="Genomic_DNA"/>
</dbReference>
<dbReference type="AlphaFoldDB" id="A0A7V5UFT0"/>
<evidence type="ECO:0000259" key="3">
    <source>
        <dbReference type="Pfam" id="PF01103"/>
    </source>
</evidence>
<organism evidence="4">
    <name type="scientific">Caldithrix abyssi</name>
    <dbReference type="NCBI Taxonomy" id="187145"/>
    <lineage>
        <taxon>Bacteria</taxon>
        <taxon>Pseudomonadati</taxon>
        <taxon>Calditrichota</taxon>
        <taxon>Calditrichia</taxon>
        <taxon>Calditrichales</taxon>
        <taxon>Calditrichaceae</taxon>
        <taxon>Caldithrix</taxon>
    </lineage>
</organism>
<reference evidence="4" key="1">
    <citation type="journal article" date="2020" name="mSystems">
        <title>Genome- and Community-Level Interaction Insights into Carbon Utilization and Element Cycling Functions of Hydrothermarchaeota in Hydrothermal Sediment.</title>
        <authorList>
            <person name="Zhou Z."/>
            <person name="Liu Y."/>
            <person name="Xu W."/>
            <person name="Pan J."/>
            <person name="Luo Z.H."/>
            <person name="Li M."/>
        </authorList>
    </citation>
    <scope>NUCLEOTIDE SEQUENCE [LARGE SCALE GENOMIC DNA]</scope>
    <source>
        <strain evidence="4">HyVt-527</strain>
    </source>
</reference>
<accession>A0A7V5UFT0</accession>
<feature type="non-terminal residue" evidence="4">
    <location>
        <position position="1"/>
    </location>
</feature>
<gene>
    <name evidence="4" type="ORF">ENJ89_10300</name>
</gene>
<feature type="domain" description="Bacterial surface antigen (D15)" evidence="3">
    <location>
        <begin position="2"/>
        <end position="176"/>
    </location>
</feature>
<protein>
    <recommendedName>
        <fullName evidence="3">Bacterial surface antigen (D15) domain-containing protein</fullName>
    </recommendedName>
</protein>
<evidence type="ECO:0000256" key="1">
    <source>
        <dbReference type="ARBA" id="ARBA00004370"/>
    </source>
</evidence>
<dbReference type="Gene3D" id="2.40.160.50">
    <property type="entry name" value="membrane protein fhac: a member of the omp85/tpsb transporter family"/>
    <property type="match status" value="1"/>
</dbReference>
<proteinExistence type="predicted"/>
<evidence type="ECO:0000256" key="2">
    <source>
        <dbReference type="ARBA" id="ARBA00023136"/>
    </source>
</evidence>
<evidence type="ECO:0000313" key="4">
    <source>
        <dbReference type="EMBL" id="HHJ53574.1"/>
    </source>
</evidence>
<dbReference type="InterPro" id="IPR000184">
    <property type="entry name" value="Bac_surfAg_D15"/>
</dbReference>
<dbReference type="Proteomes" id="UP000886124">
    <property type="component" value="Unassembled WGS sequence"/>
</dbReference>